<evidence type="ECO:0000313" key="4">
    <source>
        <dbReference type="RefSeq" id="XP_019775817.1"/>
    </source>
</evidence>
<dbReference type="InterPro" id="IPR001005">
    <property type="entry name" value="SANT/Myb"/>
</dbReference>
<evidence type="ECO:0000313" key="3">
    <source>
        <dbReference type="Proteomes" id="UP000245320"/>
    </source>
</evidence>
<feature type="domain" description="Myb-like" evidence="2">
    <location>
        <begin position="480"/>
        <end position="564"/>
    </location>
</feature>
<feature type="region of interest" description="Disordered" evidence="1">
    <location>
        <begin position="132"/>
        <end position="370"/>
    </location>
</feature>
<dbReference type="PANTHER" id="PTHR46760:SF1">
    <property type="entry name" value="TRANSCRIPTION TERMINATION FACTOR 1"/>
    <property type="match status" value="1"/>
</dbReference>
<dbReference type="SMART" id="SM00717">
    <property type="entry name" value="SANT"/>
    <property type="match status" value="2"/>
</dbReference>
<feature type="compositionally biased region" description="Basic and acidic residues" evidence="1">
    <location>
        <begin position="132"/>
        <end position="163"/>
    </location>
</feature>
<keyword evidence="3" id="KW-1185">Reference proteome</keyword>
<protein>
    <submittedName>
        <fullName evidence="4">Transcription termination factor 1 isoform X7</fullName>
    </submittedName>
</protein>
<dbReference type="PROSITE" id="PS50090">
    <property type="entry name" value="MYB_LIKE"/>
    <property type="match status" value="1"/>
</dbReference>
<name>A0A2U4A4A0_TURTR</name>
<feature type="compositionally biased region" description="Basic residues" evidence="1">
    <location>
        <begin position="164"/>
        <end position="174"/>
    </location>
</feature>
<dbReference type="GO" id="GO:0006363">
    <property type="term" value="P:termination of RNA polymerase I transcription"/>
    <property type="evidence" value="ECO:0007669"/>
    <property type="project" value="TreeGrafter"/>
</dbReference>
<dbReference type="PANTHER" id="PTHR46760">
    <property type="entry name" value="TRANSCRIPTION TERMINATION FACTOR 1"/>
    <property type="match status" value="1"/>
</dbReference>
<feature type="compositionally biased region" description="Basic and acidic residues" evidence="1">
    <location>
        <begin position="349"/>
        <end position="366"/>
    </location>
</feature>
<dbReference type="GeneID" id="101335919"/>
<dbReference type="AlphaFoldDB" id="A0A2U4A4A0"/>
<dbReference type="Proteomes" id="UP000245320">
    <property type="component" value="Chromosome 6"/>
</dbReference>
<dbReference type="GO" id="GO:0003682">
    <property type="term" value="F:chromatin binding"/>
    <property type="evidence" value="ECO:0007669"/>
    <property type="project" value="TreeGrafter"/>
</dbReference>
<dbReference type="InterPro" id="IPR053078">
    <property type="entry name" value="TTF1-like"/>
</dbReference>
<dbReference type="Gene3D" id="1.10.10.60">
    <property type="entry name" value="Homeodomain-like"/>
    <property type="match status" value="1"/>
</dbReference>
<dbReference type="OrthoDB" id="5812619at2759"/>
<dbReference type="Pfam" id="PF13921">
    <property type="entry name" value="Myb_DNA-bind_6"/>
    <property type="match status" value="1"/>
</dbReference>
<sequence length="705" mass="79461">MEGESSRLETHTPGFVKKKTKRSVHKERHGRHPHESFRDSSLANEQADITKGKKKRKDAQRLVSSPLKKSEICDETEKAASIPKKSKKRRKGALGVDKEAGVAYVLVNKENIENTPKNFTKNVDVVYIDVSKERKSTKGPEADEPHLVTTSHEHESELHDKVREKKQKKHRRKVASCDAVQESLGASITLPGSESQEQEPQPPMGQEGEIAQLPVSADQSKSKKRKRKRANDQEFEALPAPESAENIYSEGSQVIGEVETAGGNQESSGLKKKSKKRKRRSVDTAAAPGGDFSVLRTNSEDTLFDSVEGHGTLIEESVKPRPQEEKPQACSEEVQRLEPTNEEEGNLESAKDPETKYLSEDSRDSDNSDVDLDSAVRQLQEFIPDIKERAATTIKRMYRDDLGRFKEFKAQGKGIARPWKLVYYRAKKMFDVNNYKGRYSKGDTEKLKIYQSLHGNDWKKIGEMVSRSSLSVALKFSQISSQRNHGAWSKTETQKLIKAVEEVILKKMSPQELNEMDSKLQENPEGRLSVVREKLYKGISWVEVEAKVETRNWMQCKSKWTEILTKRMTNGRDVYRGVNALQAKINLIERLYEINVEDVNEIDWEDLASTIGGFGVLFIRISHPRSEMSSVAAVCLHRCGPCIFNQFLPLEERPPLGRPEFTASQATESWLAKHSLSKQHTLLSIAGLRGWWALGGGDVEGLSGL</sequence>
<feature type="region of interest" description="Disordered" evidence="1">
    <location>
        <begin position="1"/>
        <end position="97"/>
    </location>
</feature>
<gene>
    <name evidence="4" type="primary">TTF1</name>
</gene>
<evidence type="ECO:0000259" key="2">
    <source>
        <dbReference type="PROSITE" id="PS50090"/>
    </source>
</evidence>
<dbReference type="GO" id="GO:0005730">
    <property type="term" value="C:nucleolus"/>
    <property type="evidence" value="ECO:0007669"/>
    <property type="project" value="TreeGrafter"/>
</dbReference>
<organism evidence="3 4">
    <name type="scientific">Tursiops truncatus</name>
    <name type="common">Atlantic bottle-nosed dolphin</name>
    <name type="synonym">Delphinus truncatus</name>
    <dbReference type="NCBI Taxonomy" id="9739"/>
    <lineage>
        <taxon>Eukaryota</taxon>
        <taxon>Metazoa</taxon>
        <taxon>Chordata</taxon>
        <taxon>Craniata</taxon>
        <taxon>Vertebrata</taxon>
        <taxon>Euteleostomi</taxon>
        <taxon>Mammalia</taxon>
        <taxon>Eutheria</taxon>
        <taxon>Laurasiatheria</taxon>
        <taxon>Artiodactyla</taxon>
        <taxon>Whippomorpha</taxon>
        <taxon>Cetacea</taxon>
        <taxon>Odontoceti</taxon>
        <taxon>Delphinidae</taxon>
        <taxon>Tursiops</taxon>
    </lineage>
</organism>
<feature type="compositionally biased region" description="Low complexity" evidence="1">
    <location>
        <begin position="191"/>
        <end position="209"/>
    </location>
</feature>
<dbReference type="RefSeq" id="XP_073662837.1">
    <property type="nucleotide sequence ID" value="XM_073806736.1"/>
</dbReference>
<evidence type="ECO:0000256" key="1">
    <source>
        <dbReference type="SAM" id="MobiDB-lite"/>
    </source>
</evidence>
<dbReference type="CTD" id="7270"/>
<feature type="compositionally biased region" description="Basic residues" evidence="1">
    <location>
        <begin position="16"/>
        <end position="32"/>
    </location>
</feature>
<reference evidence="4" key="1">
    <citation type="submission" date="2025-08" db="UniProtKB">
        <authorList>
            <consortium name="RefSeq"/>
        </authorList>
    </citation>
    <scope>IDENTIFICATION</scope>
    <source>
        <tissue evidence="4">Spleen</tissue>
    </source>
</reference>
<dbReference type="RefSeq" id="XP_019775817.1">
    <property type="nucleotide sequence ID" value="XM_019920258.2"/>
</dbReference>
<feature type="compositionally biased region" description="Basic residues" evidence="1">
    <location>
        <begin position="270"/>
        <end position="280"/>
    </location>
</feature>
<feature type="compositionally biased region" description="Basic and acidic residues" evidence="1">
    <location>
        <begin position="1"/>
        <end position="10"/>
    </location>
</feature>
<feature type="compositionally biased region" description="Basic and acidic residues" evidence="1">
    <location>
        <begin position="68"/>
        <end position="78"/>
    </location>
</feature>
<accession>A0A2U4A4A0</accession>
<proteinExistence type="predicted"/>
<feature type="compositionally biased region" description="Basic and acidic residues" evidence="1">
    <location>
        <begin position="316"/>
        <end position="327"/>
    </location>
</feature>